<dbReference type="Gene3D" id="3.40.50.720">
    <property type="entry name" value="NAD(P)-binding Rossmann-like Domain"/>
    <property type="match status" value="1"/>
</dbReference>
<name>A0ABW8IH71_9GAMM</name>
<dbReference type="Pfam" id="PF00106">
    <property type="entry name" value="adh_short"/>
    <property type="match status" value="1"/>
</dbReference>
<evidence type="ECO:0000313" key="2">
    <source>
        <dbReference type="Proteomes" id="UP001620409"/>
    </source>
</evidence>
<dbReference type="EMBL" id="JADIKI010000022">
    <property type="protein sequence ID" value="MFK2854539.1"/>
    <property type="molecule type" value="Genomic_DNA"/>
</dbReference>
<protein>
    <submittedName>
        <fullName evidence="1">SDR family NAD(P)-dependent oxidoreductase</fullName>
    </submittedName>
</protein>
<dbReference type="PANTHER" id="PTHR45458:SF1">
    <property type="entry name" value="SHORT CHAIN DEHYDROGENASE"/>
    <property type="match status" value="1"/>
</dbReference>
<evidence type="ECO:0000313" key="1">
    <source>
        <dbReference type="EMBL" id="MFK2854539.1"/>
    </source>
</evidence>
<sequence length="232" mass="25194">MASKTRTALIVGASRGLGLALAREYLARGWHVIATVRSDKRTDLHDVQTGARDRLDIVHVDINEPEQINALHAGLRKRPLDLLFVNAGIASDAETPIGQISAEAFAEVMINNALSPLRFIEIFHELVRSDGTIVAMSSGLGSVANNTEGGWESYRASKAALNTLLRSYAARQVDDTRTYLLMDPGWVRTDMGGPQATLGVEESVPRVVDVVEAQAGKGGLRFLNYQGRTVAW</sequence>
<proteinExistence type="predicted"/>
<dbReference type="InterPro" id="IPR036291">
    <property type="entry name" value="NAD(P)-bd_dom_sf"/>
</dbReference>
<dbReference type="CDD" id="cd05325">
    <property type="entry name" value="carb_red_sniffer_like_SDR_c"/>
    <property type="match status" value="1"/>
</dbReference>
<gene>
    <name evidence="1" type="ORF">ISP18_08045</name>
</gene>
<keyword evidence="2" id="KW-1185">Reference proteome</keyword>
<dbReference type="PANTHER" id="PTHR45458">
    <property type="entry name" value="SHORT-CHAIN DEHYDROGENASE/REDUCTASE SDR"/>
    <property type="match status" value="1"/>
</dbReference>
<comment type="caution">
    <text evidence="1">The sequence shown here is derived from an EMBL/GenBank/DDBJ whole genome shotgun (WGS) entry which is preliminary data.</text>
</comment>
<dbReference type="PRINTS" id="PR00081">
    <property type="entry name" value="GDHRDH"/>
</dbReference>
<reference evidence="1 2" key="1">
    <citation type="submission" date="2020-10" db="EMBL/GenBank/DDBJ databases">
        <title>Phylogeny of dyella-like bacteria.</title>
        <authorList>
            <person name="Fu J."/>
        </authorList>
    </citation>
    <scope>NUCLEOTIDE SEQUENCE [LARGE SCALE GENOMIC DNA]</scope>
    <source>
        <strain evidence="1 2">DHG40</strain>
    </source>
</reference>
<dbReference type="InterPro" id="IPR002347">
    <property type="entry name" value="SDR_fam"/>
</dbReference>
<dbReference type="InterPro" id="IPR052184">
    <property type="entry name" value="SDR_enzymes"/>
</dbReference>
<organism evidence="1 2">
    <name type="scientific">Dyella humi</name>
    <dbReference type="NCBI Taxonomy" id="1770547"/>
    <lineage>
        <taxon>Bacteria</taxon>
        <taxon>Pseudomonadati</taxon>
        <taxon>Pseudomonadota</taxon>
        <taxon>Gammaproteobacteria</taxon>
        <taxon>Lysobacterales</taxon>
        <taxon>Rhodanobacteraceae</taxon>
        <taxon>Dyella</taxon>
    </lineage>
</organism>
<dbReference type="RefSeq" id="WP_380009221.1">
    <property type="nucleotide sequence ID" value="NZ_JADIKI010000022.1"/>
</dbReference>
<dbReference type="SUPFAM" id="SSF51735">
    <property type="entry name" value="NAD(P)-binding Rossmann-fold domains"/>
    <property type="match status" value="1"/>
</dbReference>
<dbReference type="Proteomes" id="UP001620409">
    <property type="component" value="Unassembled WGS sequence"/>
</dbReference>
<accession>A0ABW8IH71</accession>